<dbReference type="Pfam" id="PF19862">
    <property type="entry name" value="DUF6336"/>
    <property type="match status" value="1"/>
</dbReference>
<evidence type="ECO:0008006" key="4">
    <source>
        <dbReference type="Google" id="ProtNLM"/>
    </source>
</evidence>
<accession>A0ABN3RPF7</accession>
<name>A0ABN3RPF7_9ACTN</name>
<keyword evidence="1" id="KW-0472">Membrane</keyword>
<feature type="transmembrane region" description="Helical" evidence="1">
    <location>
        <begin position="77"/>
        <end position="105"/>
    </location>
</feature>
<dbReference type="EMBL" id="BAAASJ010000115">
    <property type="protein sequence ID" value="GAA2657645.1"/>
    <property type="molecule type" value="Genomic_DNA"/>
</dbReference>
<protein>
    <recommendedName>
        <fullName evidence="4">ABC transporter permease</fullName>
    </recommendedName>
</protein>
<feature type="transmembrane region" description="Helical" evidence="1">
    <location>
        <begin position="33"/>
        <end position="56"/>
    </location>
</feature>
<keyword evidence="3" id="KW-1185">Reference proteome</keyword>
<gene>
    <name evidence="2" type="ORF">GCM10010307_72550</name>
</gene>
<keyword evidence="1" id="KW-0812">Transmembrane</keyword>
<reference evidence="2 3" key="1">
    <citation type="journal article" date="2019" name="Int. J. Syst. Evol. Microbiol.">
        <title>The Global Catalogue of Microorganisms (GCM) 10K type strain sequencing project: providing services to taxonomists for standard genome sequencing and annotation.</title>
        <authorList>
            <consortium name="The Broad Institute Genomics Platform"/>
            <consortium name="The Broad Institute Genome Sequencing Center for Infectious Disease"/>
            <person name="Wu L."/>
            <person name="Ma J."/>
        </authorList>
    </citation>
    <scope>NUCLEOTIDE SEQUENCE [LARGE SCALE GENOMIC DNA]</scope>
    <source>
        <strain evidence="2 3">JCM 4524</strain>
    </source>
</reference>
<keyword evidence="1" id="KW-1133">Transmembrane helix</keyword>
<evidence type="ECO:0000256" key="1">
    <source>
        <dbReference type="SAM" id="Phobius"/>
    </source>
</evidence>
<proteinExistence type="predicted"/>
<dbReference type="InterPro" id="IPR046299">
    <property type="entry name" value="DUF6336"/>
</dbReference>
<sequence length="117" mass="12615">MVRGAVQGIAAVALLFVGTLFVADHHDRETFLAVVAGFSMILAGMGIVVGVWFWTACSGDIRRLRYWHTITSQSESATIVAPVFVRAGVLALVLFPAALGLYHLVDNAAYDSWLYGS</sequence>
<dbReference type="Proteomes" id="UP001500151">
    <property type="component" value="Unassembled WGS sequence"/>
</dbReference>
<organism evidence="2 3">
    <name type="scientific">Streptomyces vastus</name>
    <dbReference type="NCBI Taxonomy" id="285451"/>
    <lineage>
        <taxon>Bacteria</taxon>
        <taxon>Bacillati</taxon>
        <taxon>Actinomycetota</taxon>
        <taxon>Actinomycetes</taxon>
        <taxon>Kitasatosporales</taxon>
        <taxon>Streptomycetaceae</taxon>
        <taxon>Streptomyces</taxon>
    </lineage>
</organism>
<evidence type="ECO:0000313" key="2">
    <source>
        <dbReference type="EMBL" id="GAA2657645.1"/>
    </source>
</evidence>
<comment type="caution">
    <text evidence="2">The sequence shown here is derived from an EMBL/GenBank/DDBJ whole genome shotgun (WGS) entry which is preliminary data.</text>
</comment>
<evidence type="ECO:0000313" key="3">
    <source>
        <dbReference type="Proteomes" id="UP001500151"/>
    </source>
</evidence>